<evidence type="ECO:0000256" key="5">
    <source>
        <dbReference type="SAM" id="SignalP"/>
    </source>
</evidence>
<keyword evidence="4" id="KW-0472">Membrane</keyword>
<keyword evidence="5" id="KW-0732">Signal</keyword>
<dbReference type="HOGENOM" id="CLU_013253_8_0_1"/>
<keyword evidence="2" id="KW-0064">Aspartyl protease</keyword>
<proteinExistence type="inferred from homology"/>
<dbReference type="InterPro" id="IPR033121">
    <property type="entry name" value="PEPTIDASE_A1"/>
</dbReference>
<dbReference type="GO" id="GO:0004190">
    <property type="term" value="F:aspartic-type endopeptidase activity"/>
    <property type="evidence" value="ECO:0007669"/>
    <property type="project" value="UniProtKB-KW"/>
</dbReference>
<keyword evidence="2" id="KW-0378">Hydrolase</keyword>
<dbReference type="CDD" id="cd05471">
    <property type="entry name" value="pepsin_like"/>
    <property type="match status" value="1"/>
</dbReference>
<dbReference type="Gene3D" id="2.40.70.10">
    <property type="entry name" value="Acid Proteases"/>
    <property type="match status" value="2"/>
</dbReference>
<dbReference type="PROSITE" id="PS51767">
    <property type="entry name" value="PEPTIDASE_A1"/>
    <property type="match status" value="1"/>
</dbReference>
<dbReference type="PROSITE" id="PS00141">
    <property type="entry name" value="ASP_PROTEASE"/>
    <property type="match status" value="1"/>
</dbReference>
<name>A0A060SYM4_PYCCI</name>
<feature type="signal peptide" evidence="5">
    <location>
        <begin position="1"/>
        <end position="23"/>
    </location>
</feature>
<evidence type="ECO:0000256" key="4">
    <source>
        <dbReference type="SAM" id="Phobius"/>
    </source>
</evidence>
<dbReference type="PANTHER" id="PTHR47966:SF51">
    <property type="entry name" value="BETA-SITE APP-CLEAVING ENZYME, ISOFORM A-RELATED"/>
    <property type="match status" value="1"/>
</dbReference>
<feature type="chain" id="PRO_5001587862" description="Peptidase A1 domain-containing protein" evidence="5">
    <location>
        <begin position="24"/>
        <end position="669"/>
    </location>
</feature>
<feature type="transmembrane region" description="Helical" evidence="4">
    <location>
        <begin position="442"/>
        <end position="466"/>
    </location>
</feature>
<dbReference type="AlphaFoldDB" id="A0A060SYM4"/>
<comment type="similarity">
    <text evidence="1">Belongs to the peptidase A1 family.</text>
</comment>
<organism evidence="7 8">
    <name type="scientific">Pycnoporus cinnabarinus</name>
    <name type="common">Cinnabar-red polypore</name>
    <name type="synonym">Trametes cinnabarina</name>
    <dbReference type="NCBI Taxonomy" id="5643"/>
    <lineage>
        <taxon>Eukaryota</taxon>
        <taxon>Fungi</taxon>
        <taxon>Dikarya</taxon>
        <taxon>Basidiomycota</taxon>
        <taxon>Agaricomycotina</taxon>
        <taxon>Agaricomycetes</taxon>
        <taxon>Polyporales</taxon>
        <taxon>Polyporaceae</taxon>
        <taxon>Trametes</taxon>
    </lineage>
</organism>
<sequence length="669" mass="72829">MMGWPSALFMLVSMLVGEYGAEAIRVPIQGQRRSGKWWQSLGGVVNERRTMVGIVDLQNAGDLQYYMNVTLGERQFRVLVDSGSADLWVAGDVIESSSTGHNATIHYSDGVVEGDVRTAALQIQGYTIPDQAYISEDVDSVHRDGQGILGLGPSRLSSVLASLGSSAGDPPLDRLFRQTTSLPTYISILLGRSNDPDSDIPGQLTIGEVLEEYEDVKTSPQLPIERIDWDQHWMVSLDKSGIIGPDGKPIAASVTKQLNVIFDSGYTLPQVPKSVADAIYSRVPGARYVNISATATPVWTLPCTTELNITFKFGGISYPVHPLDTVMDDLHGPLDDTGKPSCVGAFQPMTADEPYDIVLGMAFLRNAYILMSFGNFVDGTATQADQPYVQLRSITDPAEAHQDFVQQRLNGIDTTGSQKLLPPSDADNTQVTITVQQKLKPYIPWIISASILGGLLLVFLVAYFFIWRSGRRYRRLHEPAPCGVGVDEKPSLRHLQSETPSEATFLIPEKGLPNPYERDTEAHAEALSRKVGAGDLTPNRRPYQTRSIFSARESSSASDTVRLLPNPPKSAVSYVSSVGGAQRKPLPCVYVGVSETSSPQSLSPEVHDRPLPDPYASGQTPRVAEMFDISRSRNSSIYTLPPLQFSAVSLSVGPPVSSAASQHRKSLQQ</sequence>
<keyword evidence="4" id="KW-0812">Transmembrane</keyword>
<dbReference type="GO" id="GO:0006508">
    <property type="term" value="P:proteolysis"/>
    <property type="evidence" value="ECO:0007669"/>
    <property type="project" value="InterPro"/>
</dbReference>
<protein>
    <recommendedName>
        <fullName evidence="6">Peptidase A1 domain-containing protein</fullName>
    </recommendedName>
</protein>
<dbReference type="PANTHER" id="PTHR47966">
    <property type="entry name" value="BETA-SITE APP-CLEAVING ENZYME, ISOFORM A-RELATED"/>
    <property type="match status" value="1"/>
</dbReference>
<dbReference type="OMA" id="RRSGKWW"/>
<evidence type="ECO:0000259" key="6">
    <source>
        <dbReference type="PROSITE" id="PS51767"/>
    </source>
</evidence>
<feature type="domain" description="Peptidase A1" evidence="6">
    <location>
        <begin position="65"/>
        <end position="381"/>
    </location>
</feature>
<keyword evidence="4" id="KW-1133">Transmembrane helix</keyword>
<evidence type="ECO:0000256" key="3">
    <source>
        <dbReference type="SAM" id="MobiDB-lite"/>
    </source>
</evidence>
<evidence type="ECO:0000313" key="8">
    <source>
        <dbReference type="Proteomes" id="UP000029665"/>
    </source>
</evidence>
<evidence type="ECO:0000256" key="1">
    <source>
        <dbReference type="ARBA" id="ARBA00007447"/>
    </source>
</evidence>
<dbReference type="OrthoDB" id="15189at2759"/>
<gene>
    <name evidence="7" type="ORF">BN946_scf184775.g9</name>
</gene>
<dbReference type="InterPro" id="IPR001461">
    <property type="entry name" value="Aspartic_peptidase_A1"/>
</dbReference>
<evidence type="ECO:0000313" key="7">
    <source>
        <dbReference type="EMBL" id="CDO77319.1"/>
    </source>
</evidence>
<dbReference type="InterPro" id="IPR001969">
    <property type="entry name" value="Aspartic_peptidase_AS"/>
</dbReference>
<keyword evidence="2" id="KW-0645">Protease</keyword>
<evidence type="ECO:0000256" key="2">
    <source>
        <dbReference type="ARBA" id="ARBA00022750"/>
    </source>
</evidence>
<dbReference type="SUPFAM" id="SSF50630">
    <property type="entry name" value="Acid proteases"/>
    <property type="match status" value="1"/>
</dbReference>
<dbReference type="InterPro" id="IPR034164">
    <property type="entry name" value="Pepsin-like_dom"/>
</dbReference>
<accession>A0A060SYM4</accession>
<dbReference type="EMBL" id="CCBP010000449">
    <property type="protein sequence ID" value="CDO77319.1"/>
    <property type="molecule type" value="Genomic_DNA"/>
</dbReference>
<comment type="caution">
    <text evidence="7">The sequence shown here is derived from an EMBL/GenBank/DDBJ whole genome shotgun (WGS) entry which is preliminary data.</text>
</comment>
<keyword evidence="8" id="KW-1185">Reference proteome</keyword>
<feature type="region of interest" description="Disordered" evidence="3">
    <location>
        <begin position="595"/>
        <end position="619"/>
    </location>
</feature>
<dbReference type="STRING" id="5643.A0A060SYM4"/>
<dbReference type="Pfam" id="PF00026">
    <property type="entry name" value="Asp"/>
    <property type="match status" value="1"/>
</dbReference>
<dbReference type="InterPro" id="IPR021109">
    <property type="entry name" value="Peptidase_aspartic_dom_sf"/>
</dbReference>
<reference evidence="7" key="1">
    <citation type="submission" date="2014-01" db="EMBL/GenBank/DDBJ databases">
        <title>The genome of the white-rot fungus Pycnoporus cinnabarinus: a basidiomycete model with a versatile arsenal for lignocellulosic biomass breakdown.</title>
        <authorList>
            <person name="Levasseur A."/>
            <person name="Lomascolo A."/>
            <person name="Ruiz-Duenas F.J."/>
            <person name="Uzan E."/>
            <person name="Piumi F."/>
            <person name="Kues U."/>
            <person name="Ram A.F.J."/>
            <person name="Murat C."/>
            <person name="Haon M."/>
            <person name="Benoit I."/>
            <person name="Arfi Y."/>
            <person name="Chevret D."/>
            <person name="Drula E."/>
            <person name="Kwon M.J."/>
            <person name="Gouret P."/>
            <person name="Lesage-Meessen L."/>
            <person name="Lombard V."/>
            <person name="Mariette J."/>
            <person name="Noirot C."/>
            <person name="Park J."/>
            <person name="Patyshakuliyeva A."/>
            <person name="Wieneger R.A.B."/>
            <person name="Wosten H.A.B."/>
            <person name="Martin F."/>
            <person name="Coutinho P.M."/>
            <person name="de Vries R."/>
            <person name="Martinez A.T."/>
            <person name="Klopp C."/>
            <person name="Pontarotti P."/>
            <person name="Henrissat B."/>
            <person name="Record E."/>
        </authorList>
    </citation>
    <scope>NUCLEOTIDE SEQUENCE [LARGE SCALE GENOMIC DNA]</scope>
    <source>
        <strain evidence="7">BRFM137</strain>
    </source>
</reference>
<dbReference type="Proteomes" id="UP000029665">
    <property type="component" value="Unassembled WGS sequence"/>
</dbReference>